<proteinExistence type="predicted"/>
<name>G2XCG7_VERDV</name>
<dbReference type="KEGG" id="vda:VDAG_07849"/>
<keyword evidence="3" id="KW-1185">Reference proteome</keyword>
<dbReference type="RefSeq" id="XP_009650910.1">
    <property type="nucleotide sequence ID" value="XM_009652615.1"/>
</dbReference>
<feature type="region of interest" description="Disordered" evidence="1">
    <location>
        <begin position="1"/>
        <end position="23"/>
    </location>
</feature>
<evidence type="ECO:0000256" key="1">
    <source>
        <dbReference type="SAM" id="MobiDB-lite"/>
    </source>
</evidence>
<dbReference type="GeneID" id="20709312"/>
<dbReference type="AlphaFoldDB" id="G2XCG7"/>
<sequence length="221" mass="24035">MAKNRMPAQGLGGPSSQVSGSSVHAWWGTSKGQARVRPSGWPFSSISSGEARSMSSHCHPSMCPCMPGCNARSDRRLSIDEQVRIRVNIVEPISHQLSPLILVLGIGWSRKKALRRLISTKTTGPVLMCESVVGSGSERPVLQSETKEAGSLNSLQKTEDIFFPVLLVAVSSRSFRATYAENHATPRCCQEYCSRLLRAAWLNTQPPPPPPAKRLASSPWG</sequence>
<gene>
    <name evidence="2" type="ORF">VDAG_07849</name>
</gene>
<evidence type="ECO:0000313" key="2">
    <source>
        <dbReference type="EMBL" id="EGY16685.1"/>
    </source>
</evidence>
<feature type="compositionally biased region" description="Low complexity" evidence="1">
    <location>
        <begin position="14"/>
        <end position="23"/>
    </location>
</feature>
<reference evidence="2 3" key="1">
    <citation type="submission" date="2008-03" db="EMBL/GenBank/DDBJ databases">
        <title>The Genome Sequence of Verticillium dahliae VdLs.17.</title>
        <authorList>
            <consortium name="The Broad Institute Genome Sequencing Platform"/>
            <person name="Ma L.-J.J."/>
            <person name="Klosterman S.J."/>
            <person name="Subbarao K."/>
            <person name="Dobinson K."/>
            <person name="Veronese P."/>
            <person name="Kang S."/>
            <person name="Gold S.E."/>
            <person name="Young S."/>
            <person name="Jaffe D."/>
            <person name="Gnerre S."/>
            <person name="Berlin A."/>
            <person name="Heiman D."/>
            <person name="Hepburn T."/>
            <person name="Sykes S."/>
            <person name="Alvarado L."/>
            <person name="Kodira C.D."/>
            <person name="Lander E."/>
            <person name="Galagan J."/>
            <person name="Nusbaum C."/>
            <person name="Birren B."/>
        </authorList>
    </citation>
    <scope>NUCLEOTIDE SEQUENCE [LARGE SCALE GENOMIC DNA]</scope>
    <source>
        <strain evidence="3">VdLs.17 / ATCC MYA-4575 / FGSC 10137</strain>
    </source>
</reference>
<organism evidence="2 3">
    <name type="scientific">Verticillium dahliae (strain VdLs.17 / ATCC MYA-4575 / FGSC 10137)</name>
    <name type="common">Verticillium wilt</name>
    <dbReference type="NCBI Taxonomy" id="498257"/>
    <lineage>
        <taxon>Eukaryota</taxon>
        <taxon>Fungi</taxon>
        <taxon>Dikarya</taxon>
        <taxon>Ascomycota</taxon>
        <taxon>Pezizomycotina</taxon>
        <taxon>Sordariomycetes</taxon>
        <taxon>Hypocreomycetidae</taxon>
        <taxon>Glomerellales</taxon>
        <taxon>Plectosphaerellaceae</taxon>
        <taxon>Verticillium</taxon>
    </lineage>
</organism>
<evidence type="ECO:0000313" key="3">
    <source>
        <dbReference type="Proteomes" id="UP000001611"/>
    </source>
</evidence>
<dbReference type="EMBL" id="DS572712">
    <property type="protein sequence ID" value="EGY16685.1"/>
    <property type="molecule type" value="Genomic_DNA"/>
</dbReference>
<dbReference type="HOGENOM" id="CLU_1251525_0_0_1"/>
<dbReference type="Proteomes" id="UP000001611">
    <property type="component" value="Chromosome 2"/>
</dbReference>
<dbReference type="InParanoid" id="G2XCG7"/>
<protein>
    <submittedName>
        <fullName evidence="2">Uncharacterized protein</fullName>
    </submittedName>
</protein>
<accession>G2XCG7</accession>